<evidence type="ECO:0000256" key="1">
    <source>
        <dbReference type="ARBA" id="ARBA00022527"/>
    </source>
</evidence>
<proteinExistence type="predicted"/>
<dbReference type="Proteomes" id="UP001499924">
    <property type="component" value="Unassembled WGS sequence"/>
</dbReference>
<gene>
    <name evidence="3" type="ORF">GCM10010531_22340</name>
</gene>
<dbReference type="RefSeq" id="WP_344688931.1">
    <property type="nucleotide sequence ID" value="NZ_BAAAVV010000004.1"/>
</dbReference>
<dbReference type="PANTHER" id="PTHR35526">
    <property type="entry name" value="ANTI-SIGMA-F FACTOR RSBW-RELATED"/>
    <property type="match status" value="1"/>
</dbReference>
<accession>A0ABP6P8B7</accession>
<name>A0ABP6P8B7_9ACTN</name>
<protein>
    <recommendedName>
        <fullName evidence="2">Histidine kinase/HSP90-like ATPase domain-containing protein</fullName>
    </recommendedName>
</protein>
<dbReference type="InterPro" id="IPR036890">
    <property type="entry name" value="HATPase_C_sf"/>
</dbReference>
<keyword evidence="1" id="KW-0723">Serine/threonine-protein kinase</keyword>
<dbReference type="SUPFAM" id="SSF55874">
    <property type="entry name" value="ATPase domain of HSP90 chaperone/DNA topoisomerase II/histidine kinase"/>
    <property type="match status" value="1"/>
</dbReference>
<evidence type="ECO:0000313" key="3">
    <source>
        <dbReference type="EMBL" id="GAA3168844.1"/>
    </source>
</evidence>
<dbReference type="EMBL" id="BAAAVV010000004">
    <property type="protein sequence ID" value="GAA3168844.1"/>
    <property type="molecule type" value="Genomic_DNA"/>
</dbReference>
<sequence length="143" mass="15223">MSTHSTPTTDAVPGAVRHEWRLPSTDVSVRSLRHGLRVFLDDTGLAPDDLSDLLLAACEAATNAIEHAQQPSEPFFDVLFEVEDGQVTIVVRDHGTWRDGPTGPYRGRGLQMMSALADTTVTSLPHGTTVTMRSAVAAVGTGG</sequence>
<evidence type="ECO:0000259" key="2">
    <source>
        <dbReference type="Pfam" id="PF13581"/>
    </source>
</evidence>
<evidence type="ECO:0000313" key="4">
    <source>
        <dbReference type="Proteomes" id="UP001499924"/>
    </source>
</evidence>
<keyword evidence="4" id="KW-1185">Reference proteome</keyword>
<dbReference type="InterPro" id="IPR003594">
    <property type="entry name" value="HATPase_dom"/>
</dbReference>
<comment type="caution">
    <text evidence="3">The sequence shown here is derived from an EMBL/GenBank/DDBJ whole genome shotgun (WGS) entry which is preliminary data.</text>
</comment>
<dbReference type="PANTHER" id="PTHR35526:SF3">
    <property type="entry name" value="ANTI-SIGMA-F FACTOR RSBW"/>
    <property type="match status" value="1"/>
</dbReference>
<dbReference type="CDD" id="cd16936">
    <property type="entry name" value="HATPase_RsbW-like"/>
    <property type="match status" value="1"/>
</dbReference>
<reference evidence="4" key="1">
    <citation type="journal article" date="2019" name="Int. J. Syst. Evol. Microbiol.">
        <title>The Global Catalogue of Microorganisms (GCM) 10K type strain sequencing project: providing services to taxonomists for standard genome sequencing and annotation.</title>
        <authorList>
            <consortium name="The Broad Institute Genomics Platform"/>
            <consortium name="The Broad Institute Genome Sequencing Center for Infectious Disease"/>
            <person name="Wu L."/>
            <person name="Ma J."/>
        </authorList>
    </citation>
    <scope>NUCLEOTIDE SEQUENCE [LARGE SCALE GENOMIC DNA]</scope>
    <source>
        <strain evidence="4">JCM 15614</strain>
    </source>
</reference>
<keyword evidence="1" id="KW-0808">Transferase</keyword>
<dbReference type="InterPro" id="IPR050267">
    <property type="entry name" value="Anti-sigma-factor_SerPK"/>
</dbReference>
<keyword evidence="1" id="KW-0418">Kinase</keyword>
<dbReference type="Gene3D" id="3.30.565.10">
    <property type="entry name" value="Histidine kinase-like ATPase, C-terminal domain"/>
    <property type="match status" value="1"/>
</dbReference>
<feature type="domain" description="Histidine kinase/HSP90-like ATPase" evidence="2">
    <location>
        <begin position="23"/>
        <end position="133"/>
    </location>
</feature>
<dbReference type="Pfam" id="PF13581">
    <property type="entry name" value="HATPase_c_2"/>
    <property type="match status" value="1"/>
</dbReference>
<organism evidence="3 4">
    <name type="scientific">Blastococcus jejuensis</name>
    <dbReference type="NCBI Taxonomy" id="351224"/>
    <lineage>
        <taxon>Bacteria</taxon>
        <taxon>Bacillati</taxon>
        <taxon>Actinomycetota</taxon>
        <taxon>Actinomycetes</taxon>
        <taxon>Geodermatophilales</taxon>
        <taxon>Geodermatophilaceae</taxon>
        <taxon>Blastococcus</taxon>
    </lineage>
</organism>